<keyword evidence="2" id="KW-0472">Membrane</keyword>
<accession>A0ABD2LHV5</accession>
<comment type="caution">
    <text evidence="3">The sequence shown here is derived from an EMBL/GenBank/DDBJ whole genome shotgun (WGS) entry which is preliminary data.</text>
</comment>
<feature type="compositionally biased region" description="Polar residues" evidence="1">
    <location>
        <begin position="1"/>
        <end position="11"/>
    </location>
</feature>
<dbReference type="AlphaFoldDB" id="A0ABD2LHV5"/>
<dbReference type="EMBL" id="JBICBT010000407">
    <property type="protein sequence ID" value="KAL3114817.1"/>
    <property type="molecule type" value="Genomic_DNA"/>
</dbReference>
<keyword evidence="4" id="KW-1185">Reference proteome</keyword>
<dbReference type="Proteomes" id="UP001620626">
    <property type="component" value="Unassembled WGS sequence"/>
</dbReference>
<name>A0ABD2LHV5_9BILA</name>
<feature type="transmembrane region" description="Helical" evidence="2">
    <location>
        <begin position="182"/>
        <end position="207"/>
    </location>
</feature>
<feature type="transmembrane region" description="Helical" evidence="2">
    <location>
        <begin position="227"/>
        <end position="253"/>
    </location>
</feature>
<feature type="region of interest" description="Disordered" evidence="1">
    <location>
        <begin position="1"/>
        <end position="43"/>
    </location>
</feature>
<reference evidence="3 4" key="1">
    <citation type="submission" date="2024-10" db="EMBL/GenBank/DDBJ databases">
        <authorList>
            <person name="Kim D."/>
        </authorList>
    </citation>
    <scope>NUCLEOTIDE SEQUENCE [LARGE SCALE GENOMIC DNA]</scope>
    <source>
        <strain evidence="3">BH-2024</strain>
    </source>
</reference>
<organism evidence="3 4">
    <name type="scientific">Heterodera trifolii</name>
    <dbReference type="NCBI Taxonomy" id="157864"/>
    <lineage>
        <taxon>Eukaryota</taxon>
        <taxon>Metazoa</taxon>
        <taxon>Ecdysozoa</taxon>
        <taxon>Nematoda</taxon>
        <taxon>Chromadorea</taxon>
        <taxon>Rhabditida</taxon>
        <taxon>Tylenchina</taxon>
        <taxon>Tylenchomorpha</taxon>
        <taxon>Tylenchoidea</taxon>
        <taxon>Heteroderidae</taxon>
        <taxon>Heteroderinae</taxon>
        <taxon>Heterodera</taxon>
    </lineage>
</organism>
<sequence length="255" mass="28547">MSSSLTTCSSTAEDEFSSDVFGEGGNAEVNDGGTTTSVSDGNSRKTIIGDGGMKRKMTELFILTVVNITVTVALINFITPNENGRINSELESLKKFVEKMEQQHVNNDGQQTGFCAKMDTDKDMVKAIETKLNELVEQQKKEAIFIGVLKDRFGKDGQQTEFYAKMNTVKDMNSKWPSFQQLIELSFCILLDFIKLILCIILLPLLADILRYDGDKDFRHLILNIVLNLYLTNILGAILGYVPGIIHALWYCFFS</sequence>
<keyword evidence="2" id="KW-0812">Transmembrane</keyword>
<protein>
    <submittedName>
        <fullName evidence="3">Uncharacterized protein</fullName>
    </submittedName>
</protein>
<proteinExistence type="predicted"/>
<evidence type="ECO:0000256" key="2">
    <source>
        <dbReference type="SAM" id="Phobius"/>
    </source>
</evidence>
<gene>
    <name evidence="3" type="ORF">niasHT_014631</name>
</gene>
<feature type="transmembrane region" description="Helical" evidence="2">
    <location>
        <begin position="60"/>
        <end position="78"/>
    </location>
</feature>
<evidence type="ECO:0000256" key="1">
    <source>
        <dbReference type="SAM" id="MobiDB-lite"/>
    </source>
</evidence>
<evidence type="ECO:0000313" key="3">
    <source>
        <dbReference type="EMBL" id="KAL3114817.1"/>
    </source>
</evidence>
<feature type="compositionally biased region" description="Polar residues" evidence="1">
    <location>
        <begin position="32"/>
        <end position="43"/>
    </location>
</feature>
<evidence type="ECO:0000313" key="4">
    <source>
        <dbReference type="Proteomes" id="UP001620626"/>
    </source>
</evidence>
<keyword evidence="2" id="KW-1133">Transmembrane helix</keyword>